<feature type="domain" description="Glycoside hydrolase family 3 N-terminal" evidence="4">
    <location>
        <begin position="11"/>
        <end position="243"/>
    </location>
</feature>
<proteinExistence type="predicted"/>
<dbReference type="InterPro" id="IPR001764">
    <property type="entry name" value="Glyco_hydro_3_N"/>
</dbReference>
<dbReference type="AlphaFoldDB" id="A0AAN7FIP9"/>
<keyword evidence="2" id="KW-0326">Glycosidase</keyword>
<dbReference type="Pfam" id="PF01915">
    <property type="entry name" value="Glyco_hydro_3_C"/>
    <property type="match status" value="1"/>
</dbReference>
<dbReference type="PANTHER" id="PTHR30620">
    <property type="entry name" value="PERIPLASMIC BETA-GLUCOSIDASE-RELATED"/>
    <property type="match status" value="1"/>
</dbReference>
<dbReference type="Proteomes" id="UP001324115">
    <property type="component" value="Unassembled WGS sequence"/>
</dbReference>
<evidence type="ECO:0000256" key="3">
    <source>
        <dbReference type="SAM" id="MobiDB-lite"/>
    </source>
</evidence>
<evidence type="ECO:0000256" key="2">
    <source>
        <dbReference type="ARBA" id="ARBA00023295"/>
    </source>
</evidence>
<feature type="domain" description="Glycoside hydrolase family 3 C-terminal" evidence="5">
    <location>
        <begin position="280"/>
        <end position="490"/>
    </location>
</feature>
<feature type="domain" description="Retrotransposon gag" evidence="6">
    <location>
        <begin position="627"/>
        <end position="717"/>
    </location>
</feature>
<dbReference type="InterPro" id="IPR036962">
    <property type="entry name" value="Glyco_hydro_3_N_sf"/>
</dbReference>
<dbReference type="Pfam" id="PF03732">
    <property type="entry name" value="Retrotrans_gag"/>
    <property type="match status" value="1"/>
</dbReference>
<reference evidence="7 8" key="1">
    <citation type="journal article" date="2023" name="G3 (Bethesda)">
        <title>A haplotype-resolved chromosome-scale genome for Quercus rubra L. provides insights into the genetics of adaptive traits for red oak species.</title>
        <authorList>
            <person name="Kapoor B."/>
            <person name="Jenkins J."/>
            <person name="Schmutz J."/>
            <person name="Zhebentyayeva T."/>
            <person name="Kuelheim C."/>
            <person name="Coggeshall M."/>
            <person name="Heim C."/>
            <person name="Lasky J.R."/>
            <person name="Leites L."/>
            <person name="Islam-Faridi N."/>
            <person name="Romero-Severson J."/>
            <person name="DeLeo V.L."/>
            <person name="Lucas S.M."/>
            <person name="Lazic D."/>
            <person name="Gailing O."/>
            <person name="Carlson J."/>
            <person name="Staton M."/>
        </authorList>
    </citation>
    <scope>NUCLEOTIDE SEQUENCE [LARGE SCALE GENOMIC DNA]</scope>
    <source>
        <strain evidence="7">Pseudo-F2</strain>
    </source>
</reference>
<evidence type="ECO:0000259" key="4">
    <source>
        <dbReference type="Pfam" id="PF00933"/>
    </source>
</evidence>
<evidence type="ECO:0000313" key="7">
    <source>
        <dbReference type="EMBL" id="KAK4593552.1"/>
    </source>
</evidence>
<dbReference type="Pfam" id="PF00933">
    <property type="entry name" value="Glyco_hydro_3"/>
    <property type="match status" value="1"/>
</dbReference>
<dbReference type="EMBL" id="JAXUIC010000004">
    <property type="protein sequence ID" value="KAK4593552.1"/>
    <property type="molecule type" value="Genomic_DNA"/>
</dbReference>
<dbReference type="InterPro" id="IPR051915">
    <property type="entry name" value="Cellulose_Degrad_GH3"/>
</dbReference>
<accession>A0AAN7FIP9</accession>
<protein>
    <submittedName>
        <fullName evidence="7">Uncharacterized protein</fullName>
    </submittedName>
</protein>
<organism evidence="7 8">
    <name type="scientific">Quercus rubra</name>
    <name type="common">Northern red oak</name>
    <name type="synonym">Quercus borealis</name>
    <dbReference type="NCBI Taxonomy" id="3512"/>
    <lineage>
        <taxon>Eukaryota</taxon>
        <taxon>Viridiplantae</taxon>
        <taxon>Streptophyta</taxon>
        <taxon>Embryophyta</taxon>
        <taxon>Tracheophyta</taxon>
        <taxon>Spermatophyta</taxon>
        <taxon>Magnoliopsida</taxon>
        <taxon>eudicotyledons</taxon>
        <taxon>Gunneridae</taxon>
        <taxon>Pentapetalae</taxon>
        <taxon>rosids</taxon>
        <taxon>fabids</taxon>
        <taxon>Fagales</taxon>
        <taxon>Fagaceae</taxon>
        <taxon>Quercus</taxon>
    </lineage>
</organism>
<feature type="region of interest" description="Disordered" evidence="3">
    <location>
        <begin position="509"/>
        <end position="540"/>
    </location>
</feature>
<dbReference type="InterPro" id="IPR002772">
    <property type="entry name" value="Glyco_hydro_3_C"/>
</dbReference>
<dbReference type="PANTHER" id="PTHR30620:SF101">
    <property type="entry name" value="BETA-GLUCOSIDASE BOGH3B-LIKE"/>
    <property type="match status" value="1"/>
</dbReference>
<feature type="compositionally biased region" description="Polar residues" evidence="3">
    <location>
        <begin position="513"/>
        <end position="532"/>
    </location>
</feature>
<dbReference type="PRINTS" id="PR00133">
    <property type="entry name" value="GLHYDRLASE3"/>
</dbReference>
<evidence type="ECO:0000256" key="1">
    <source>
        <dbReference type="ARBA" id="ARBA00022801"/>
    </source>
</evidence>
<dbReference type="SUPFAM" id="SSF52279">
    <property type="entry name" value="Beta-D-glucan exohydrolase, C-terminal domain"/>
    <property type="match status" value="1"/>
</dbReference>
<dbReference type="InterPro" id="IPR036881">
    <property type="entry name" value="Glyco_hydro_3_C_sf"/>
</dbReference>
<dbReference type="GO" id="GO:0008422">
    <property type="term" value="F:beta-glucosidase activity"/>
    <property type="evidence" value="ECO:0007669"/>
    <property type="project" value="TreeGrafter"/>
</dbReference>
<keyword evidence="8" id="KW-1185">Reference proteome</keyword>
<dbReference type="FunFam" id="3.40.50.1700:FF:000002">
    <property type="entry name" value="Glycosyl hydrolase family protein"/>
    <property type="match status" value="1"/>
</dbReference>
<evidence type="ECO:0000259" key="5">
    <source>
        <dbReference type="Pfam" id="PF01915"/>
    </source>
</evidence>
<dbReference type="Gene3D" id="3.20.20.300">
    <property type="entry name" value="Glycoside hydrolase, family 3, N-terminal domain"/>
    <property type="match status" value="1"/>
</dbReference>
<dbReference type="FunFam" id="3.20.20.300:FF:000056">
    <property type="match status" value="1"/>
</dbReference>
<comment type="caution">
    <text evidence="7">The sequence shown here is derived from an EMBL/GenBank/DDBJ whole genome shotgun (WGS) entry which is preliminary data.</text>
</comment>
<dbReference type="Gene3D" id="3.40.50.1700">
    <property type="entry name" value="Glycoside hydrolase family 3 C-terminal domain"/>
    <property type="match status" value="1"/>
</dbReference>
<dbReference type="GO" id="GO:0009251">
    <property type="term" value="P:glucan catabolic process"/>
    <property type="evidence" value="ECO:0007669"/>
    <property type="project" value="TreeGrafter"/>
</dbReference>
<dbReference type="InterPro" id="IPR005162">
    <property type="entry name" value="Retrotrans_gag_dom"/>
</dbReference>
<keyword evidence="1" id="KW-0378">Hydrolase</keyword>
<dbReference type="SUPFAM" id="SSF51445">
    <property type="entry name" value="(Trans)glycosidases"/>
    <property type="match status" value="1"/>
</dbReference>
<evidence type="ECO:0000313" key="8">
    <source>
        <dbReference type="Proteomes" id="UP001324115"/>
    </source>
</evidence>
<gene>
    <name evidence="7" type="ORF">RGQ29_017601</name>
</gene>
<sequence length="770" mass="86368">MVILRFLISGDPDLIRRIGSATAREVRATGIPYTFAPCVAVCRDPRWGRCYESYSEDPKIVKMMTEIISGLQGELPNNSYVSHPYIEGKNKVAACAKHYVGDGGTVKGINENDTVVTPRVLFGIHMPPYYVSIIKGVSTIMVSYSSVNGVKMHANERLVTRFLKKRLHFEGFVISDWQGLDRITSPPHANYTYSIQAAILAGIDMVMVPYNYPEFIDGLTDLVNKNVIPMSRIDDAVSRILRVKFTLGLFENPMADNSLADMLGAQENRDIAREAVRKSLVLLKNGKPTYAGGFLPLIKKQPKILVVGTHADNLGYQCGGWTIEWQGLSGNDLTIGTTILKGIQETVDPSTKVEFIENPDPATVRFSSFSYAIVVVGEKPYAETNGDNMDLTLPDPGPSIINNTCSNIKCVVVVISGRPLVLEPYVESMDGLVAAWLPGTEGKGVAEVLFGDYGFTGKLARTWFRRVDQLPMNIGDPNYDPLFPFGFGLTTEPSVQTEISLRRQRYERYAEGQAQSQENKGGNAKPESQSKGIASRRVPHLKREMDQMRELMNEMRENMRMANLVDDLVPRTDSPFIASINNHPLPLKFKMPSLDSYDGTRDPFDHIATFKTTMHVQRVLDKIMCKAFPTTLKGPARVWFSKMPLYTVSSFEELTKLFVNNFIGGQRHKCSLSNLLIIEQRENESLRSFITYFNGEALTVDEMDDKLLLVAFHNGVNSDLFIHKLYELEPQIMVELVHSAQNFMNIEDVIIAKKRKRVEQMEADLSHHPE</sequence>
<name>A0AAN7FIP9_QUERU</name>
<dbReference type="InterPro" id="IPR017853">
    <property type="entry name" value="GH"/>
</dbReference>
<evidence type="ECO:0000259" key="6">
    <source>
        <dbReference type="Pfam" id="PF03732"/>
    </source>
</evidence>